<accession>A0ACB9HFY4</accession>
<comment type="caution">
    <text evidence="1">The sequence shown here is derived from an EMBL/GenBank/DDBJ whole genome shotgun (WGS) entry which is preliminary data.</text>
</comment>
<evidence type="ECO:0000313" key="2">
    <source>
        <dbReference type="Proteomes" id="UP001056120"/>
    </source>
</evidence>
<keyword evidence="2" id="KW-1185">Reference proteome</keyword>
<gene>
    <name evidence="1" type="ORF">L1987_36798</name>
</gene>
<protein>
    <submittedName>
        <fullName evidence="1">Uncharacterized protein</fullName>
    </submittedName>
</protein>
<evidence type="ECO:0000313" key="1">
    <source>
        <dbReference type="EMBL" id="KAI3794170.1"/>
    </source>
</evidence>
<reference evidence="1 2" key="2">
    <citation type="journal article" date="2022" name="Mol. Ecol. Resour.">
        <title>The genomes of chicory, endive, great burdock and yacon provide insights into Asteraceae paleo-polyploidization history and plant inulin production.</title>
        <authorList>
            <person name="Fan W."/>
            <person name="Wang S."/>
            <person name="Wang H."/>
            <person name="Wang A."/>
            <person name="Jiang F."/>
            <person name="Liu H."/>
            <person name="Zhao H."/>
            <person name="Xu D."/>
            <person name="Zhang Y."/>
        </authorList>
    </citation>
    <scope>NUCLEOTIDE SEQUENCE [LARGE SCALE GENOMIC DNA]</scope>
    <source>
        <strain evidence="2">cv. Yunnan</strain>
        <tissue evidence="1">Leaves</tissue>
    </source>
</reference>
<proteinExistence type="predicted"/>
<dbReference type="EMBL" id="CM042029">
    <property type="protein sequence ID" value="KAI3794170.1"/>
    <property type="molecule type" value="Genomic_DNA"/>
</dbReference>
<reference evidence="2" key="1">
    <citation type="journal article" date="2022" name="Mol. Ecol. Resour.">
        <title>The genomes of chicory, endive, great burdock and yacon provide insights into Asteraceae palaeo-polyploidization history and plant inulin production.</title>
        <authorList>
            <person name="Fan W."/>
            <person name="Wang S."/>
            <person name="Wang H."/>
            <person name="Wang A."/>
            <person name="Jiang F."/>
            <person name="Liu H."/>
            <person name="Zhao H."/>
            <person name="Xu D."/>
            <person name="Zhang Y."/>
        </authorList>
    </citation>
    <scope>NUCLEOTIDE SEQUENCE [LARGE SCALE GENOMIC DNA]</scope>
    <source>
        <strain evidence="2">cv. Yunnan</strain>
    </source>
</reference>
<dbReference type="Proteomes" id="UP001056120">
    <property type="component" value="Linkage Group LG12"/>
</dbReference>
<organism evidence="1 2">
    <name type="scientific">Smallanthus sonchifolius</name>
    <dbReference type="NCBI Taxonomy" id="185202"/>
    <lineage>
        <taxon>Eukaryota</taxon>
        <taxon>Viridiplantae</taxon>
        <taxon>Streptophyta</taxon>
        <taxon>Embryophyta</taxon>
        <taxon>Tracheophyta</taxon>
        <taxon>Spermatophyta</taxon>
        <taxon>Magnoliopsida</taxon>
        <taxon>eudicotyledons</taxon>
        <taxon>Gunneridae</taxon>
        <taxon>Pentapetalae</taxon>
        <taxon>asterids</taxon>
        <taxon>campanulids</taxon>
        <taxon>Asterales</taxon>
        <taxon>Asteraceae</taxon>
        <taxon>Asteroideae</taxon>
        <taxon>Heliantheae alliance</taxon>
        <taxon>Millerieae</taxon>
        <taxon>Smallanthus</taxon>
    </lineage>
</organism>
<sequence length="1194" mass="135603">MATIIYHARSFRRPLCYSSSITSKHLKSRICPLSSPYSFLCLPTSPRTTIFRQSRSPSPLTAVDPRRASFSSTTLPSSMSTVSDDNPLLKNFQFPPFDSIDASHVRPGMRALLKKLDSDLKELEKTVEPSWPKLVEPLEKMMDRLTVVWGAVNHLKAVKDTPELRSAIEEIQPEKVEFDLKLGQSKPIYNAFKAIRESPDWDGLSDARKRIVESSIKEAVLGGVSLEDSKREEFNKIEQELTKLSRKFEENVLDATKKFEKLITDKKEIEGLPATALGLAAQTASSKFMSVMQHAKNRALREEIYRAYVTRASSGELDNTQVIEQILKLRLEKAKLLGYNNYAEVSMATKMATVNKAEELLEKLRSASWSAAVQDMEDLRQFSKSQGAPEANELTHWDTTFWSERLRESKYEINEEELRPYFSLPKVMDGLFSLVKMLFGIDVEPADGLAPVWNADVRFYRIKDSSGKPISYFYFDPYSRPAEKRGGAWMDEVVARSRVLSDDKTSVRLPIAHMVCNQMPPVGDKPSLMTFREVETVFHEFGHALQHMLTRQDEGLVAGIRGIEWDAVELPSQFMENWCYHRDTLMGIAKHYETGEGLPEEIYQKLLAARTFRAGSLSLRQLKFATVDLELHSKYIPGGSESIYDVDRRVSEKTQVIPPLPEDRFLCSFSHIFAGGYAAGYYSYKWAEVLSADAFSAFEDAGLNDDKAVRETGHRFRETILALGGGKDPLTVFDCRSSYPNPKYYSSPHCNQISSHTQNHTSDQVDNMTNLLGFETPVSTATAAAAAATNPSLFNTPLFPFSSEFFLTSPKTISTLVFPHKPPTTRLNRFQTTKILSVNLTTAQLEEDQEVEIAEGYTMTKFCDKMIDVFLNEKPKPKDWMSYLIFREDWNKYRDSFYNRCKSRADTENDFTMKQRLVTLAAEVKRVDDEMEIHAELLKQIEDSPMDINAIVTRRRRDFTGEFFRYLTVVQETHDSLEDRDAVARLGARCLSAVSAYDNTLETVETLDAAQAKFEDILDSPSIEAACAKIKSLAKAKELDSSLILLINSAWASAKESPTMKNEVKAIMYELYKATKRSLKSIAPKEIKLLKYLLNFTDPEERFSALATAFSPGKDNEARNPNAIYTTPKELHKWVTIMLDAYDLHKEETGIEEAKEMNLPMVIQRLSFLKETIEEEYLEKETPEAKKDADAEEL</sequence>
<name>A0ACB9HFY4_9ASTR</name>